<feature type="transmembrane region" description="Helical" evidence="7">
    <location>
        <begin position="174"/>
        <end position="198"/>
    </location>
</feature>
<feature type="transmembrane region" description="Helical" evidence="7">
    <location>
        <begin position="145"/>
        <end position="168"/>
    </location>
</feature>
<dbReference type="FunFam" id="1.20.1250.20:FF:000457">
    <property type="entry name" value="Uncharacterized protein"/>
    <property type="match status" value="1"/>
</dbReference>
<keyword evidence="5 7" id="KW-0472">Membrane</keyword>
<reference evidence="9" key="1">
    <citation type="submission" date="2021-01" db="EMBL/GenBank/DDBJ databases">
        <authorList>
            <consortium name="Genoscope - CEA"/>
            <person name="William W."/>
        </authorList>
    </citation>
    <scope>NUCLEOTIDE SEQUENCE</scope>
</reference>
<dbReference type="PROSITE" id="PS50850">
    <property type="entry name" value="MFS"/>
    <property type="match status" value="1"/>
</dbReference>
<feature type="domain" description="Major facilitator superfamily (MFS) profile" evidence="8">
    <location>
        <begin position="21"/>
        <end position="440"/>
    </location>
</feature>
<evidence type="ECO:0000259" key="8">
    <source>
        <dbReference type="PROSITE" id="PS50850"/>
    </source>
</evidence>
<sequence length="964" mass="112720">MVNFDQLLEESLKMGSFQKKSLLVVSLIDFSDGVEKTIIGIMLTILSHEWKLDQSEVSNLASIYFIGIVGGTMFCAFNTDTIGRQRTLMLSSMIGFVCMLWMSLAQTYLEMFLLRLGFGFIFGTTIPLGHIVITEIIPANIRGSVMTFVASVFIVGKIYCTFLCMALLQGFDEGHWRILVALNSLPLLICCIGSVMYLRESPRYYLVKQQYQQAFEEIELIALQNNSKNFQLTNNMKEGLIENSQQIIRSETNFKQLFRGKYEGFTIRMWVVFILTSFIECSLYILMPFWLHQHNKGFEIILFMMISELFANMCIYKVIDSKIFGGRQKLVIYIALIIGVISLITYIQGEELLVFGMTTISFFLKMMFTTEMVIMNENYTTQFRSMGVGLTQTVGKFTGAVIPFIIFPIFKINPFLPFLLYFICMLIQAIFAYQFPFDMTQVQLDQIIPSLMDYSQHLDRTIKELQQQILQMETITNKTNSHKRPLEMKYLSHKSSVPSTLPDINNDIDKILQTAEQFLTDPNKTQIEPKKQEKQDYEQPKRKLESYKQPSNKKQVLSRKVSQKKLSPSKLSMHKRSGSLYKQEVTPKVTQVQPKFSMQQRESTKSFKDQSRLIKQSPTKSIHEKNSILIEDQSKAKPPIPSVNPVRKQPSQPYLQLQPIPQQQQQQQNLNSSYTQAPTNNKIENNQQQQQNALKKFDFNGYKELSRLKRMKDAIFVEYQQSYTYFREKEQKARARFLTKFHQHMNERKKLLQQSAYGDRQTFFFLSDQIHPQFFSFIEEQLTIGQPKTLLILKYCEQVQKTIDSIEFDDELLKNLKRANKQNISKISLSELVEVFKLWSQVQIIRQNYQQLTQFIQPIPELTYDLIQWICLRPKIIKKDKEQVQLSKKVIRYNQFASSQEEAFETNKLIIKEEIFRFLWDIIQKLVFSQQQLETSMALFKSILKFLTKNNCSVYVYKNSDLFI</sequence>
<dbReference type="GO" id="GO:0022857">
    <property type="term" value="F:transmembrane transporter activity"/>
    <property type="evidence" value="ECO:0007669"/>
    <property type="project" value="InterPro"/>
</dbReference>
<gene>
    <name evidence="9" type="ORF">POCTA_138.1.T0260290</name>
</gene>
<evidence type="ECO:0000313" key="10">
    <source>
        <dbReference type="Proteomes" id="UP000683925"/>
    </source>
</evidence>
<feature type="transmembrane region" description="Helical" evidence="7">
    <location>
        <begin position="269"/>
        <end position="291"/>
    </location>
</feature>
<organism evidence="9 10">
    <name type="scientific">Paramecium octaurelia</name>
    <dbReference type="NCBI Taxonomy" id="43137"/>
    <lineage>
        <taxon>Eukaryota</taxon>
        <taxon>Sar</taxon>
        <taxon>Alveolata</taxon>
        <taxon>Ciliophora</taxon>
        <taxon>Intramacronucleata</taxon>
        <taxon>Oligohymenophorea</taxon>
        <taxon>Peniculida</taxon>
        <taxon>Parameciidae</taxon>
        <taxon>Paramecium</taxon>
    </lineage>
</organism>
<feature type="compositionally biased region" description="Basic and acidic residues" evidence="6">
    <location>
        <begin position="602"/>
        <end position="612"/>
    </location>
</feature>
<feature type="region of interest" description="Disordered" evidence="6">
    <location>
        <begin position="519"/>
        <end position="680"/>
    </location>
</feature>
<dbReference type="Proteomes" id="UP000683925">
    <property type="component" value="Unassembled WGS sequence"/>
</dbReference>
<evidence type="ECO:0000256" key="5">
    <source>
        <dbReference type="ARBA" id="ARBA00023136"/>
    </source>
</evidence>
<dbReference type="PANTHER" id="PTHR23511">
    <property type="entry name" value="SYNAPTIC VESICLE GLYCOPROTEIN 2"/>
    <property type="match status" value="1"/>
</dbReference>
<keyword evidence="10" id="KW-1185">Reference proteome</keyword>
<protein>
    <recommendedName>
        <fullName evidence="8">Major facilitator superfamily (MFS) profile domain-containing protein</fullName>
    </recommendedName>
</protein>
<dbReference type="EMBL" id="CAJJDP010000026">
    <property type="protein sequence ID" value="CAD8152484.1"/>
    <property type="molecule type" value="Genomic_DNA"/>
</dbReference>
<evidence type="ECO:0000256" key="3">
    <source>
        <dbReference type="ARBA" id="ARBA00022692"/>
    </source>
</evidence>
<evidence type="ECO:0000256" key="7">
    <source>
        <dbReference type="SAM" id="Phobius"/>
    </source>
</evidence>
<feature type="transmembrane region" description="Helical" evidence="7">
    <location>
        <begin position="330"/>
        <end position="347"/>
    </location>
</feature>
<dbReference type="Pfam" id="PF07690">
    <property type="entry name" value="MFS_1"/>
    <property type="match status" value="1"/>
</dbReference>
<dbReference type="OrthoDB" id="4139357at2759"/>
<feature type="transmembrane region" description="Helical" evidence="7">
    <location>
        <begin position="386"/>
        <end position="409"/>
    </location>
</feature>
<feature type="transmembrane region" description="Helical" evidence="7">
    <location>
        <begin position="88"/>
        <end position="106"/>
    </location>
</feature>
<evidence type="ECO:0000313" key="9">
    <source>
        <dbReference type="EMBL" id="CAD8152484.1"/>
    </source>
</evidence>
<comment type="subcellular location">
    <subcellularLocation>
        <location evidence="1">Membrane</location>
        <topology evidence="1">Multi-pass membrane protein</topology>
    </subcellularLocation>
</comment>
<keyword evidence="4 7" id="KW-1133">Transmembrane helix</keyword>
<dbReference type="GO" id="GO:0016020">
    <property type="term" value="C:membrane"/>
    <property type="evidence" value="ECO:0007669"/>
    <property type="project" value="UniProtKB-SubCell"/>
</dbReference>
<feature type="compositionally biased region" description="Polar residues" evidence="6">
    <location>
        <begin position="588"/>
        <end position="601"/>
    </location>
</feature>
<proteinExistence type="predicted"/>
<feature type="transmembrane region" description="Helical" evidence="7">
    <location>
        <begin position="415"/>
        <end position="433"/>
    </location>
</feature>
<evidence type="ECO:0000256" key="2">
    <source>
        <dbReference type="ARBA" id="ARBA00022448"/>
    </source>
</evidence>
<comment type="caution">
    <text evidence="9">The sequence shown here is derived from an EMBL/GenBank/DDBJ whole genome shotgun (WGS) entry which is preliminary data.</text>
</comment>
<feature type="transmembrane region" description="Helical" evidence="7">
    <location>
        <begin position="112"/>
        <end position="133"/>
    </location>
</feature>
<dbReference type="PANTHER" id="PTHR23511:SF5">
    <property type="entry name" value="MAJOR FACILITATOR-TYPE TRANSPORTER HXNZ-RELATED"/>
    <property type="match status" value="1"/>
</dbReference>
<dbReference type="InterPro" id="IPR020846">
    <property type="entry name" value="MFS_dom"/>
</dbReference>
<name>A0A8S1TL45_PAROT</name>
<evidence type="ECO:0000256" key="4">
    <source>
        <dbReference type="ARBA" id="ARBA00022989"/>
    </source>
</evidence>
<feature type="transmembrane region" description="Helical" evidence="7">
    <location>
        <begin position="297"/>
        <end position="318"/>
    </location>
</feature>
<feature type="compositionally biased region" description="Low complexity" evidence="6">
    <location>
        <begin position="649"/>
        <end position="680"/>
    </location>
</feature>
<evidence type="ECO:0000256" key="1">
    <source>
        <dbReference type="ARBA" id="ARBA00004141"/>
    </source>
</evidence>
<dbReference type="InterPro" id="IPR011701">
    <property type="entry name" value="MFS"/>
</dbReference>
<accession>A0A8S1TL45</accession>
<evidence type="ECO:0000256" key="6">
    <source>
        <dbReference type="SAM" id="MobiDB-lite"/>
    </source>
</evidence>
<dbReference type="AlphaFoldDB" id="A0A8S1TL45"/>
<feature type="transmembrane region" description="Helical" evidence="7">
    <location>
        <begin position="57"/>
        <end position="76"/>
    </location>
</feature>
<keyword evidence="2" id="KW-0813">Transport</keyword>
<feature type="compositionally biased region" description="Basic and acidic residues" evidence="6">
    <location>
        <begin position="527"/>
        <end position="546"/>
    </location>
</feature>
<keyword evidence="3 7" id="KW-0812">Transmembrane</keyword>
<dbReference type="CDD" id="cd17316">
    <property type="entry name" value="MFS_SV2_like"/>
    <property type="match status" value="1"/>
</dbReference>